<evidence type="ECO:0000313" key="2">
    <source>
        <dbReference type="EMBL" id="AQQ67159.1"/>
    </source>
</evidence>
<sequence length="327" mass="37073">MLNTRGWQVVRQVAILLLGIPLLVLSSSAENGDSSPPEKVVNAYTLVAEIAIDNGTDIPIEGYIHRVAIPVSGHMQQYLVDIRSDTVSRRARKAFDHEAGEYLELEWDVPANTKSVKHVYFDLLVGAYHLPENEDGWIALSRHPLPDASYLKPSKFVESDAEEIQRLARHIERSYSDPEAQLRAAYLTPQQIIQYRRQPTRGALYAVSARQGDCTEFSALFVALARALGYPARMTSEFLFSEKREFSQPNHHAAEVYWNERWIPVDANLALDPDFGYGFGVGENRKIVLNRNSVWVWSNLFPRGVSKRRGEVSVRMHWRILEGQGEG</sequence>
<dbReference type="SUPFAM" id="SSF54001">
    <property type="entry name" value="Cysteine proteinases"/>
    <property type="match status" value="1"/>
</dbReference>
<dbReference type="EMBL" id="CP019650">
    <property type="protein sequence ID" value="AQQ67159.1"/>
    <property type="molecule type" value="Genomic_DNA"/>
</dbReference>
<dbReference type="KEGG" id="maga:Mag101_05555"/>
<gene>
    <name evidence="2" type="ORF">Mag101_05555</name>
</gene>
<dbReference type="InterPro" id="IPR038765">
    <property type="entry name" value="Papain-like_cys_pep_sf"/>
</dbReference>
<dbReference type="SMART" id="SM00460">
    <property type="entry name" value="TGc"/>
    <property type="match status" value="1"/>
</dbReference>
<reference evidence="2" key="1">
    <citation type="submission" date="2017-02" db="EMBL/GenBank/DDBJ databases">
        <title>Genome of Microbulbifer agarilyticus GP101.</title>
        <authorList>
            <person name="Jung J."/>
            <person name="Bae S.S."/>
            <person name="Baek K."/>
        </authorList>
    </citation>
    <scope>NUCLEOTIDE SEQUENCE [LARGE SCALE GENOMIC DNA]</scope>
    <source>
        <strain evidence="2">GP101</strain>
    </source>
</reference>
<keyword evidence="3" id="KW-1185">Reference proteome</keyword>
<evidence type="ECO:0000313" key="3">
    <source>
        <dbReference type="Proteomes" id="UP000188219"/>
    </source>
</evidence>
<dbReference type="STRING" id="260552.Mag101_05555"/>
<feature type="domain" description="Transglutaminase-like" evidence="1">
    <location>
        <begin position="206"/>
        <end position="269"/>
    </location>
</feature>
<dbReference type="AlphaFoldDB" id="A0A1Q2M3C8"/>
<dbReference type="OrthoDB" id="9804872at2"/>
<protein>
    <recommendedName>
        <fullName evidence="1">Transglutaminase-like domain-containing protein</fullName>
    </recommendedName>
</protein>
<dbReference type="Pfam" id="PF01841">
    <property type="entry name" value="Transglut_core"/>
    <property type="match status" value="1"/>
</dbReference>
<dbReference type="PANTHER" id="PTHR33490">
    <property type="entry name" value="BLR5614 PROTEIN-RELATED"/>
    <property type="match status" value="1"/>
</dbReference>
<dbReference type="InterPro" id="IPR002931">
    <property type="entry name" value="Transglutaminase-like"/>
</dbReference>
<dbReference type="Gene3D" id="3.10.620.30">
    <property type="match status" value="1"/>
</dbReference>
<evidence type="ECO:0000259" key="1">
    <source>
        <dbReference type="SMART" id="SM00460"/>
    </source>
</evidence>
<dbReference type="Proteomes" id="UP000188219">
    <property type="component" value="Chromosome"/>
</dbReference>
<organism evidence="2 3">
    <name type="scientific">Microbulbifer agarilyticus</name>
    <dbReference type="NCBI Taxonomy" id="260552"/>
    <lineage>
        <taxon>Bacteria</taxon>
        <taxon>Pseudomonadati</taxon>
        <taxon>Pseudomonadota</taxon>
        <taxon>Gammaproteobacteria</taxon>
        <taxon>Cellvibrionales</taxon>
        <taxon>Microbulbiferaceae</taxon>
        <taxon>Microbulbifer</taxon>
    </lineage>
</organism>
<proteinExistence type="predicted"/>
<name>A0A1Q2M3C8_9GAMM</name>
<accession>A0A1Q2M3C8</accession>